<comment type="caution">
    <text evidence="2">The sequence shown here is derived from an EMBL/GenBank/DDBJ whole genome shotgun (WGS) entry which is preliminary data.</text>
</comment>
<reference evidence="3" key="1">
    <citation type="journal article" date="2018" name="Front. Microbiol.">
        <title>Genome-Based Analysis Reveals the Taxonomy and Diversity of the Family Idiomarinaceae.</title>
        <authorList>
            <person name="Liu Y."/>
            <person name="Lai Q."/>
            <person name="Shao Z."/>
        </authorList>
    </citation>
    <scope>NUCLEOTIDE SEQUENCE [LARGE SCALE GENOMIC DNA]</scope>
    <source>
        <strain evidence="3">F23</strain>
    </source>
</reference>
<feature type="domain" description="DUF4468" evidence="1">
    <location>
        <begin position="17"/>
        <end position="89"/>
    </location>
</feature>
<evidence type="ECO:0000313" key="2">
    <source>
        <dbReference type="EMBL" id="RUO58520.1"/>
    </source>
</evidence>
<accession>A0A432YBZ7</accession>
<proteinExistence type="predicted"/>
<dbReference type="EMBL" id="PIPV01000001">
    <property type="protein sequence ID" value="RUO58520.1"/>
    <property type="molecule type" value="Genomic_DNA"/>
</dbReference>
<dbReference type="InterPro" id="IPR027823">
    <property type="entry name" value="DUF4468"/>
</dbReference>
<dbReference type="Gene3D" id="3.30.530.80">
    <property type="match status" value="1"/>
</dbReference>
<evidence type="ECO:0000259" key="1">
    <source>
        <dbReference type="Pfam" id="PF14730"/>
    </source>
</evidence>
<dbReference type="Proteomes" id="UP000287330">
    <property type="component" value="Unassembled WGS sequence"/>
</dbReference>
<evidence type="ECO:0000313" key="3">
    <source>
        <dbReference type="Proteomes" id="UP000287330"/>
    </source>
</evidence>
<sequence>MDESNPTKFTYDYKDLNATKDEIFSRARNFLATNYGDTNEVLRVVDAKEGIIIGRGSSPWYIMTNSCSTEHNVKFAAKDNKARLQFELIQGAPAYSGCQGWAMPTEQGYQTIKSDFNAFSERLEQALKGEGKNSDFNNF</sequence>
<organism evidence="2 3">
    <name type="scientific">Idiomarina fontislapidosi</name>
    <dbReference type="NCBI Taxonomy" id="263723"/>
    <lineage>
        <taxon>Bacteria</taxon>
        <taxon>Pseudomonadati</taxon>
        <taxon>Pseudomonadota</taxon>
        <taxon>Gammaproteobacteria</taxon>
        <taxon>Alteromonadales</taxon>
        <taxon>Idiomarinaceae</taxon>
        <taxon>Idiomarina</taxon>
    </lineage>
</organism>
<dbReference type="Pfam" id="PF14730">
    <property type="entry name" value="DUF4468"/>
    <property type="match status" value="1"/>
</dbReference>
<dbReference type="AlphaFoldDB" id="A0A432YBZ7"/>
<protein>
    <recommendedName>
        <fullName evidence="1">DUF4468 domain-containing protein</fullName>
    </recommendedName>
</protein>
<gene>
    <name evidence="2" type="ORF">CWE25_02435</name>
</gene>
<name>A0A432YBZ7_9GAMM</name>
<keyword evidence="3" id="KW-1185">Reference proteome</keyword>